<gene>
    <name evidence="1" type="ORF">MELLADRAFT_114311</name>
</gene>
<dbReference type="OrthoDB" id="10365889at2759"/>
<dbReference type="GeneID" id="18925294"/>
<dbReference type="EMBL" id="GL883230">
    <property type="protein sequence ID" value="EGF97476.1"/>
    <property type="molecule type" value="Genomic_DNA"/>
</dbReference>
<name>F4SD01_MELLP</name>
<dbReference type="Proteomes" id="UP000001072">
    <property type="component" value="Unassembled WGS sequence"/>
</dbReference>
<dbReference type="HOGENOM" id="CLU_2237196_0_0_1"/>
<evidence type="ECO:0000313" key="2">
    <source>
        <dbReference type="Proteomes" id="UP000001072"/>
    </source>
</evidence>
<dbReference type="AlphaFoldDB" id="F4SD01"/>
<dbReference type="RefSeq" id="XP_007419263.1">
    <property type="nucleotide sequence ID" value="XM_007419201.1"/>
</dbReference>
<evidence type="ECO:0000313" key="1">
    <source>
        <dbReference type="EMBL" id="EGF97476.1"/>
    </source>
</evidence>
<dbReference type="VEuPathDB" id="FungiDB:MELLADRAFT_114311"/>
<organism evidence="2">
    <name type="scientific">Melampsora larici-populina (strain 98AG31 / pathotype 3-4-7)</name>
    <name type="common">Poplar leaf rust fungus</name>
    <dbReference type="NCBI Taxonomy" id="747676"/>
    <lineage>
        <taxon>Eukaryota</taxon>
        <taxon>Fungi</taxon>
        <taxon>Dikarya</taxon>
        <taxon>Basidiomycota</taxon>
        <taxon>Pucciniomycotina</taxon>
        <taxon>Pucciniomycetes</taxon>
        <taxon>Pucciniales</taxon>
        <taxon>Melampsoraceae</taxon>
        <taxon>Melampsora</taxon>
    </lineage>
</organism>
<keyword evidence="2" id="KW-1185">Reference proteome</keyword>
<dbReference type="InParanoid" id="F4SD01"/>
<dbReference type="KEGG" id="mlr:MELLADRAFT_114311"/>
<sequence>MKVGQRQITRSAGISHRKYKIRIYPVEVTARLNLVKAIKNIVALDVVYRAHPRPELWPPHYDGITTGFPPYFPIPSSGHEKFYDEVAEDNLKFSADEKGKKRARE</sequence>
<protein>
    <submittedName>
        <fullName evidence="1">Uncharacterized protein</fullName>
    </submittedName>
</protein>
<reference evidence="2" key="1">
    <citation type="journal article" date="2011" name="Proc. Natl. Acad. Sci. U.S.A.">
        <title>Obligate biotrophy features unraveled by the genomic analysis of rust fungi.</title>
        <authorList>
            <person name="Duplessis S."/>
            <person name="Cuomo C.A."/>
            <person name="Lin Y.-C."/>
            <person name="Aerts A."/>
            <person name="Tisserant E."/>
            <person name="Veneault-Fourrey C."/>
            <person name="Joly D.L."/>
            <person name="Hacquard S."/>
            <person name="Amselem J."/>
            <person name="Cantarel B.L."/>
            <person name="Chiu R."/>
            <person name="Coutinho P.M."/>
            <person name="Feau N."/>
            <person name="Field M."/>
            <person name="Frey P."/>
            <person name="Gelhaye E."/>
            <person name="Goldberg J."/>
            <person name="Grabherr M.G."/>
            <person name="Kodira C.D."/>
            <person name="Kohler A."/>
            <person name="Kuees U."/>
            <person name="Lindquist E.A."/>
            <person name="Lucas S.M."/>
            <person name="Mago R."/>
            <person name="Mauceli E."/>
            <person name="Morin E."/>
            <person name="Murat C."/>
            <person name="Pangilinan J.L."/>
            <person name="Park R."/>
            <person name="Pearson M."/>
            <person name="Quesneville H."/>
            <person name="Rouhier N."/>
            <person name="Sakthikumar S."/>
            <person name="Salamov A.A."/>
            <person name="Schmutz J."/>
            <person name="Selles B."/>
            <person name="Shapiro H."/>
            <person name="Tanguay P."/>
            <person name="Tuskan G.A."/>
            <person name="Henrissat B."/>
            <person name="Van de Peer Y."/>
            <person name="Rouze P."/>
            <person name="Ellis J.G."/>
            <person name="Dodds P.N."/>
            <person name="Schein J.E."/>
            <person name="Zhong S."/>
            <person name="Hamelin R.C."/>
            <person name="Grigoriev I.V."/>
            <person name="Szabo L.J."/>
            <person name="Martin F."/>
        </authorList>
    </citation>
    <scope>NUCLEOTIDE SEQUENCE [LARGE SCALE GENOMIC DNA]</scope>
    <source>
        <strain evidence="2">98AG31 / pathotype 3-4-7</strain>
    </source>
</reference>
<proteinExistence type="predicted"/>
<accession>F4SD01</accession>